<comment type="caution">
    <text evidence="2">The sequence shown here is derived from an EMBL/GenBank/DDBJ whole genome shotgun (WGS) entry which is preliminary data.</text>
</comment>
<keyword evidence="1" id="KW-0732">Signal</keyword>
<organism evidence="2 3">
    <name type="scientific">Agrocybe pediades</name>
    <dbReference type="NCBI Taxonomy" id="84607"/>
    <lineage>
        <taxon>Eukaryota</taxon>
        <taxon>Fungi</taxon>
        <taxon>Dikarya</taxon>
        <taxon>Basidiomycota</taxon>
        <taxon>Agaricomycotina</taxon>
        <taxon>Agaricomycetes</taxon>
        <taxon>Agaricomycetidae</taxon>
        <taxon>Agaricales</taxon>
        <taxon>Agaricineae</taxon>
        <taxon>Strophariaceae</taxon>
        <taxon>Agrocybe</taxon>
    </lineage>
</organism>
<dbReference type="Proteomes" id="UP000521872">
    <property type="component" value="Unassembled WGS sequence"/>
</dbReference>
<evidence type="ECO:0000313" key="3">
    <source>
        <dbReference type="Proteomes" id="UP000521872"/>
    </source>
</evidence>
<protein>
    <submittedName>
        <fullName evidence="2">Uncharacterized protein</fullName>
    </submittedName>
</protein>
<gene>
    <name evidence="2" type="ORF">D9613_012613</name>
</gene>
<reference evidence="2 3" key="1">
    <citation type="submission" date="2019-12" db="EMBL/GenBank/DDBJ databases">
        <authorList>
            <person name="Floudas D."/>
            <person name="Bentzer J."/>
            <person name="Ahren D."/>
            <person name="Johansson T."/>
            <person name="Persson P."/>
            <person name="Tunlid A."/>
        </authorList>
    </citation>
    <scope>NUCLEOTIDE SEQUENCE [LARGE SCALE GENOMIC DNA]</scope>
    <source>
        <strain evidence="2 3">CBS 102.39</strain>
    </source>
</reference>
<accession>A0A8H4VV89</accession>
<evidence type="ECO:0000256" key="1">
    <source>
        <dbReference type="SAM" id="SignalP"/>
    </source>
</evidence>
<feature type="signal peptide" evidence="1">
    <location>
        <begin position="1"/>
        <end position="32"/>
    </location>
</feature>
<keyword evidence="3" id="KW-1185">Reference proteome</keyword>
<sequence length="554" mass="63339">MKICYFKSLWRTLTRTLTTIFRTLLIRSGVLGHSPPLATAPRSVGGGVPSFCHPLRYGGGSYTWTTSYRMQMIGGKKWWQGQAKLMLWVYGYLYPSQGLVDFLFALLERNWRRVQILVITDHNYPMGDIRYPREKICAFLNQPAPQLQRFNVSLVYMRDADSTSTSHITRLFGDDAPLIKEFQLRSRRLDGFSDLNASWITNLTSVTFNIVFDTEEVFKALQRMPRLLSMALDINPKAPDGHLPKVSLPTLRMLESQGDLAIAGTILQSIAPSLDCCLSFKSTDFSHFTYLTRRKSGKFPLGPYRELESDHEIERTYYRYEEVVKAYVEPYLYLHPPTVVELLHTSHDTLMLRNSVSPSQTCRYFRIECHAPFLRSHSLLKDLIAKPAYFSQVEKLYLTVWLSSFPSGPDIMSTFNVFSSITTLCTCDTILKELLKHAPHMSTLFPALVTLEIRNTSITKFVDRIPHHQYLKLLKAAGRPVAVLDFGRILLMPGSNNNMDYLEEHTGLLMKFWTDVGGAVEYICGSGHPETLQLCFPEAQIWKSLGWEGEAKLR</sequence>
<proteinExistence type="predicted"/>
<dbReference type="EMBL" id="JAACJL010000006">
    <property type="protein sequence ID" value="KAF4621585.1"/>
    <property type="molecule type" value="Genomic_DNA"/>
</dbReference>
<evidence type="ECO:0000313" key="2">
    <source>
        <dbReference type="EMBL" id="KAF4621585.1"/>
    </source>
</evidence>
<name>A0A8H4VV89_9AGAR</name>
<dbReference type="AlphaFoldDB" id="A0A8H4VV89"/>
<feature type="chain" id="PRO_5034525052" evidence="1">
    <location>
        <begin position="33"/>
        <end position="554"/>
    </location>
</feature>